<organism evidence="2 3">
    <name type="scientific">Afipia felis</name>
    <name type="common">Cat scratch disease bacillus</name>
    <dbReference type="NCBI Taxonomy" id="1035"/>
    <lineage>
        <taxon>Bacteria</taxon>
        <taxon>Pseudomonadati</taxon>
        <taxon>Pseudomonadota</taxon>
        <taxon>Alphaproteobacteria</taxon>
        <taxon>Hyphomicrobiales</taxon>
        <taxon>Nitrobacteraceae</taxon>
        <taxon>Afipia</taxon>
    </lineage>
</organism>
<gene>
    <name evidence="2" type="ORF">NCTC12722_01701</name>
</gene>
<reference evidence="2 3" key="1">
    <citation type="submission" date="2018-06" db="EMBL/GenBank/DDBJ databases">
        <authorList>
            <consortium name="Pathogen Informatics"/>
            <person name="Doyle S."/>
        </authorList>
    </citation>
    <scope>NUCLEOTIDE SEQUENCE [LARGE SCALE GENOMIC DNA]</scope>
    <source>
        <strain evidence="2 3">NCTC12722</strain>
    </source>
</reference>
<sequence>MTGPASVERHAKTLRAWHLSLLRFALTLEEPDRQQVVAAAREIDQIGLSSGGGRQDFRYFRTLSEELCRAMAEQDNTPSSPLYAYIAKIEDARIRRAFAAVLSIDTGSKPVSKPATSRDMLWRGLSPRGAPDKARELRHR</sequence>
<dbReference type="AlphaFoldDB" id="A0A380W7B1"/>
<evidence type="ECO:0000313" key="3">
    <source>
        <dbReference type="Proteomes" id="UP000254343"/>
    </source>
</evidence>
<feature type="region of interest" description="Disordered" evidence="1">
    <location>
        <begin position="107"/>
        <end position="140"/>
    </location>
</feature>
<evidence type="ECO:0000256" key="1">
    <source>
        <dbReference type="SAM" id="MobiDB-lite"/>
    </source>
</evidence>
<dbReference type="EMBL" id="UIGB01000001">
    <property type="protein sequence ID" value="SUU84509.1"/>
    <property type="molecule type" value="Genomic_DNA"/>
</dbReference>
<accession>A0A380W7B1</accession>
<dbReference type="OrthoDB" id="8242547at2"/>
<protein>
    <submittedName>
        <fullName evidence="2">Uncharacterized protein</fullName>
    </submittedName>
</protein>
<dbReference type="RefSeq" id="WP_002715336.1">
    <property type="nucleotide sequence ID" value="NZ_UFSI01000001.1"/>
</dbReference>
<feature type="compositionally biased region" description="Basic and acidic residues" evidence="1">
    <location>
        <begin position="130"/>
        <end position="140"/>
    </location>
</feature>
<evidence type="ECO:0000313" key="2">
    <source>
        <dbReference type="EMBL" id="SUU84509.1"/>
    </source>
</evidence>
<dbReference type="Proteomes" id="UP000254343">
    <property type="component" value="Unassembled WGS sequence"/>
</dbReference>
<name>A0A380W7B1_AFIFE</name>
<proteinExistence type="predicted"/>